<protein>
    <submittedName>
        <fullName evidence="1">Uncharacterized protein</fullName>
    </submittedName>
</protein>
<dbReference type="EMBL" id="JXYA01000027">
    <property type="protein sequence ID" value="KJZ08361.1"/>
    <property type="molecule type" value="Genomic_DNA"/>
</dbReference>
<reference evidence="1 2" key="1">
    <citation type="journal article" date="2015" name="BMC Genomics">
        <title>Genome mining reveals unlocked bioactive potential of marine Gram-negative bacteria.</title>
        <authorList>
            <person name="Machado H."/>
            <person name="Sonnenschein E.C."/>
            <person name="Melchiorsen J."/>
            <person name="Gram L."/>
        </authorList>
    </citation>
    <scope>NUCLEOTIDE SEQUENCE [LARGE SCALE GENOMIC DNA]</scope>
    <source>
        <strain evidence="1 2">S2471</strain>
    </source>
</reference>
<evidence type="ECO:0000313" key="1">
    <source>
        <dbReference type="EMBL" id="KJZ08361.1"/>
    </source>
</evidence>
<organism evidence="1 2">
    <name type="scientific">Pseudoalteromonas rubra</name>
    <dbReference type="NCBI Taxonomy" id="43658"/>
    <lineage>
        <taxon>Bacteria</taxon>
        <taxon>Pseudomonadati</taxon>
        <taxon>Pseudomonadota</taxon>
        <taxon>Gammaproteobacteria</taxon>
        <taxon>Alteromonadales</taxon>
        <taxon>Pseudoalteromonadaceae</taxon>
        <taxon>Pseudoalteromonas</taxon>
    </lineage>
</organism>
<name>A0A0F4QL38_9GAMM</name>
<evidence type="ECO:0000313" key="2">
    <source>
        <dbReference type="Proteomes" id="UP000033452"/>
    </source>
</evidence>
<dbReference type="Proteomes" id="UP000033452">
    <property type="component" value="Unassembled WGS sequence"/>
</dbReference>
<proteinExistence type="predicted"/>
<dbReference type="PATRIC" id="fig|43658.5.peg.2797"/>
<keyword evidence="2" id="KW-1185">Reference proteome</keyword>
<gene>
    <name evidence="1" type="ORF">TW77_13225</name>
</gene>
<dbReference type="AlphaFoldDB" id="A0A0F4QL38"/>
<comment type="caution">
    <text evidence="1">The sequence shown here is derived from an EMBL/GenBank/DDBJ whole genome shotgun (WGS) entry which is preliminary data.</text>
</comment>
<accession>A0A0F4QL38</accession>
<sequence>MGILLFISILAGAYLLLVNVSSTEYEQSSIESIEQHKEAMTLVDSLDCPQTGITDAFITSLQSENPDKLITRKGNDLLIDGFFFRCEKGEADFFRFVEIKG</sequence>